<dbReference type="AlphaFoldDB" id="A0A7G1P542"/>
<proteinExistence type="predicted"/>
<protein>
    <recommendedName>
        <fullName evidence="5">DUF2690 domain-containing protein</fullName>
    </recommendedName>
</protein>
<reference evidence="3 4" key="1">
    <citation type="journal article" date="2014" name="Int. J. Syst. Evol. Microbiol.">
        <title>Complete genome sequence of Corynebacterium casei LMG S-19264T (=DSM 44701T), isolated from a smear-ripened cheese.</title>
        <authorList>
            <consortium name="US DOE Joint Genome Institute (JGI-PGF)"/>
            <person name="Walter F."/>
            <person name="Albersmeier A."/>
            <person name="Kalinowski J."/>
            <person name="Ruckert C."/>
        </authorList>
    </citation>
    <scope>NUCLEOTIDE SEQUENCE [LARGE SCALE GENOMIC DNA]</scope>
    <source>
        <strain evidence="3 4">JCM 4677</strain>
    </source>
</reference>
<name>A0A7G1P542_9ACTN</name>
<evidence type="ECO:0000256" key="2">
    <source>
        <dbReference type="SAM" id="Phobius"/>
    </source>
</evidence>
<gene>
    <name evidence="3" type="ORF">GCM10017557_38230</name>
</gene>
<dbReference type="Proteomes" id="UP000516444">
    <property type="component" value="Chromosome"/>
</dbReference>
<evidence type="ECO:0000313" key="4">
    <source>
        <dbReference type="Proteomes" id="UP000516444"/>
    </source>
</evidence>
<feature type="compositionally biased region" description="Low complexity" evidence="1">
    <location>
        <begin position="1"/>
        <end position="15"/>
    </location>
</feature>
<organism evidence="3 4">
    <name type="scientific">Streptomyces aurantiacus</name>
    <dbReference type="NCBI Taxonomy" id="47760"/>
    <lineage>
        <taxon>Bacteria</taxon>
        <taxon>Bacillati</taxon>
        <taxon>Actinomycetota</taxon>
        <taxon>Actinomycetes</taxon>
        <taxon>Kitasatosporales</taxon>
        <taxon>Streptomycetaceae</taxon>
        <taxon>Streptomyces</taxon>
        <taxon>Streptomyces aurantiacus group</taxon>
    </lineage>
</organism>
<feature type="compositionally biased region" description="Basic and acidic residues" evidence="1">
    <location>
        <begin position="94"/>
        <end position="103"/>
    </location>
</feature>
<feature type="transmembrane region" description="Helical" evidence="2">
    <location>
        <begin position="55"/>
        <end position="74"/>
    </location>
</feature>
<evidence type="ECO:0008006" key="5">
    <source>
        <dbReference type="Google" id="ProtNLM"/>
    </source>
</evidence>
<sequence>MTTQPSSSSRDAASSGDQTVPVGDREASDRAGETESGASGAESGSARRRRFDPTVVVAVITAAASVAVAAITVASQSDGSASGSGGDAKAVATARKDPVRPRSADPYAQGCGKDSKPVGGPAQIDGLGTARVYRSEMCATEWAALTAGKASVTFFLEKRGQSTAGQRVWGTVDGVRHTDPPNDPVPANAVDALHTPMVPATEDVMACVATKGYTPSSDGEKVCTGYQ</sequence>
<feature type="compositionally biased region" description="Basic and acidic residues" evidence="1">
    <location>
        <begin position="23"/>
        <end position="33"/>
    </location>
</feature>
<evidence type="ECO:0000313" key="3">
    <source>
        <dbReference type="EMBL" id="BCL28964.1"/>
    </source>
</evidence>
<keyword evidence="2" id="KW-0472">Membrane</keyword>
<feature type="compositionally biased region" description="Low complexity" evidence="1">
    <location>
        <begin position="75"/>
        <end position="92"/>
    </location>
</feature>
<keyword evidence="4" id="KW-1185">Reference proteome</keyword>
<feature type="region of interest" description="Disordered" evidence="1">
    <location>
        <begin position="1"/>
        <end position="50"/>
    </location>
</feature>
<dbReference type="EMBL" id="AP023440">
    <property type="protein sequence ID" value="BCL28964.1"/>
    <property type="molecule type" value="Genomic_DNA"/>
</dbReference>
<accession>A0A7G1P542</accession>
<keyword evidence="2" id="KW-1133">Transmembrane helix</keyword>
<feature type="region of interest" description="Disordered" evidence="1">
    <location>
        <begin position="75"/>
        <end position="122"/>
    </location>
</feature>
<feature type="compositionally biased region" description="Low complexity" evidence="1">
    <location>
        <begin position="34"/>
        <end position="44"/>
    </location>
</feature>
<keyword evidence="2" id="KW-0812">Transmembrane</keyword>
<dbReference type="KEGG" id="sgm:GCM10017557_38230"/>
<evidence type="ECO:0000256" key="1">
    <source>
        <dbReference type="SAM" id="MobiDB-lite"/>
    </source>
</evidence>
<dbReference type="RefSeq" id="WP_157871144.1">
    <property type="nucleotide sequence ID" value="NZ_AP023440.1"/>
</dbReference>